<dbReference type="GO" id="GO:0005763">
    <property type="term" value="C:mitochondrial small ribosomal subunit"/>
    <property type="evidence" value="ECO:0007669"/>
    <property type="project" value="TreeGrafter"/>
</dbReference>
<dbReference type="PANTHER" id="PTHR13071">
    <property type="entry name" value="MITOCHONDRIAL 28S RIBOSOMAL PROTEIN S22"/>
    <property type="match status" value="1"/>
</dbReference>
<dbReference type="Pfam" id="PF10245">
    <property type="entry name" value="MRP-S22"/>
    <property type="match status" value="1"/>
</dbReference>
<dbReference type="Proteomes" id="UP000675881">
    <property type="component" value="Chromosome 5"/>
</dbReference>
<evidence type="ECO:0000313" key="3">
    <source>
        <dbReference type="Proteomes" id="UP000675881"/>
    </source>
</evidence>
<dbReference type="GO" id="GO:0003735">
    <property type="term" value="F:structural constituent of ribosome"/>
    <property type="evidence" value="ECO:0007669"/>
    <property type="project" value="TreeGrafter"/>
</dbReference>
<reference evidence="2" key="1">
    <citation type="submission" date="2021-02" db="EMBL/GenBank/DDBJ databases">
        <authorList>
            <person name="Bekaert M."/>
        </authorList>
    </citation>
    <scope>NUCLEOTIDE SEQUENCE</scope>
    <source>
        <strain evidence="2">IoA-00</strain>
    </source>
</reference>
<protein>
    <submittedName>
        <fullName evidence="2">MRPS22</fullName>
    </submittedName>
</protein>
<feature type="region of interest" description="Disordered" evidence="1">
    <location>
        <begin position="182"/>
        <end position="205"/>
    </location>
</feature>
<evidence type="ECO:0000256" key="1">
    <source>
        <dbReference type="SAM" id="MobiDB-lite"/>
    </source>
</evidence>
<organism evidence="2 3">
    <name type="scientific">Lepeophtheirus salmonis</name>
    <name type="common">Salmon louse</name>
    <name type="synonym">Caligus salmonis</name>
    <dbReference type="NCBI Taxonomy" id="72036"/>
    <lineage>
        <taxon>Eukaryota</taxon>
        <taxon>Metazoa</taxon>
        <taxon>Ecdysozoa</taxon>
        <taxon>Arthropoda</taxon>
        <taxon>Crustacea</taxon>
        <taxon>Multicrustacea</taxon>
        <taxon>Hexanauplia</taxon>
        <taxon>Copepoda</taxon>
        <taxon>Siphonostomatoida</taxon>
        <taxon>Caligidae</taxon>
        <taxon>Lepeophtheirus</taxon>
    </lineage>
</organism>
<dbReference type="AlphaFoldDB" id="A0A7R8H9B4"/>
<gene>
    <name evidence="2" type="ORF">LSAA_10753</name>
</gene>
<dbReference type="OrthoDB" id="10052321at2759"/>
<dbReference type="PANTHER" id="PTHR13071:SF4">
    <property type="entry name" value="SMALL RIBOSOMAL SUBUNIT PROTEIN MS22"/>
    <property type="match status" value="1"/>
</dbReference>
<accession>A0A7R8H9B4</accession>
<keyword evidence="3" id="KW-1185">Reference proteome</keyword>
<feature type="compositionally biased region" description="Polar residues" evidence="1">
    <location>
        <begin position="195"/>
        <end position="205"/>
    </location>
</feature>
<name>A0A7R8H9B4_LEPSM</name>
<evidence type="ECO:0000313" key="2">
    <source>
        <dbReference type="EMBL" id="CAF2955855.1"/>
    </source>
</evidence>
<sequence length="205" mass="24023">MCSSPDAFSEIKEARSSSNDISFIFLNYIRLNATKYVFTDISFGIHDRERLITLKNCEQFEPDHPLYLQTANAVFEHADQHRQYDVLWSTRFYGPLIYTLAMKNSIDNILIHYFIKKDVDSALRVLRVYGEIHDLNSLKELKNENDELIHKYLDNYSSKKSKVQKSYETMLELLKKDKEAMEAKKRAHGSRRPTAFSNLTSAEFH</sequence>
<proteinExistence type="predicted"/>
<dbReference type="EMBL" id="HG994584">
    <property type="protein sequence ID" value="CAF2955855.1"/>
    <property type="molecule type" value="Genomic_DNA"/>
</dbReference>
<dbReference type="InterPro" id="IPR019374">
    <property type="entry name" value="Ribosomal_mS22"/>
</dbReference>